<sequence length="78" mass="8699">MDTEAFTNSTLKVLNNRGTKSEVVVLRSSRFSAIACSYETYKAKLLGPCAARAMNHLVPQDELARVGSPHEDIFPEEW</sequence>
<evidence type="ECO:0000313" key="1">
    <source>
        <dbReference type="EMBL" id="KAG5582999.1"/>
    </source>
</evidence>
<comment type="caution">
    <text evidence="1">The sequence shown here is derived from an EMBL/GenBank/DDBJ whole genome shotgun (WGS) entry which is preliminary data.</text>
</comment>
<dbReference type="EMBL" id="JACXVP010000010">
    <property type="protein sequence ID" value="KAG5582999.1"/>
    <property type="molecule type" value="Genomic_DNA"/>
</dbReference>
<protein>
    <submittedName>
        <fullName evidence="1">Uncharacterized protein</fullName>
    </submittedName>
</protein>
<organism evidence="1 2">
    <name type="scientific">Solanum commersonii</name>
    <name type="common">Commerson's wild potato</name>
    <name type="synonym">Commerson's nightshade</name>
    <dbReference type="NCBI Taxonomy" id="4109"/>
    <lineage>
        <taxon>Eukaryota</taxon>
        <taxon>Viridiplantae</taxon>
        <taxon>Streptophyta</taxon>
        <taxon>Embryophyta</taxon>
        <taxon>Tracheophyta</taxon>
        <taxon>Spermatophyta</taxon>
        <taxon>Magnoliopsida</taxon>
        <taxon>eudicotyledons</taxon>
        <taxon>Gunneridae</taxon>
        <taxon>Pentapetalae</taxon>
        <taxon>asterids</taxon>
        <taxon>lamiids</taxon>
        <taxon>Solanales</taxon>
        <taxon>Solanaceae</taxon>
        <taxon>Solanoideae</taxon>
        <taxon>Solaneae</taxon>
        <taxon>Solanum</taxon>
    </lineage>
</organism>
<reference evidence="1 2" key="1">
    <citation type="submission" date="2020-09" db="EMBL/GenBank/DDBJ databases">
        <title>De no assembly of potato wild relative species, Solanum commersonii.</title>
        <authorList>
            <person name="Cho K."/>
        </authorList>
    </citation>
    <scope>NUCLEOTIDE SEQUENCE [LARGE SCALE GENOMIC DNA]</scope>
    <source>
        <strain evidence="1">LZ3.2</strain>
        <tissue evidence="1">Leaf</tissue>
    </source>
</reference>
<gene>
    <name evidence="1" type="ORF">H5410_053626</name>
</gene>
<proteinExistence type="predicted"/>
<dbReference type="Proteomes" id="UP000824120">
    <property type="component" value="Chromosome 10"/>
</dbReference>
<evidence type="ECO:0000313" key="2">
    <source>
        <dbReference type="Proteomes" id="UP000824120"/>
    </source>
</evidence>
<accession>A0A9J5X5E4</accession>
<dbReference type="AlphaFoldDB" id="A0A9J5X5E4"/>
<keyword evidence="2" id="KW-1185">Reference proteome</keyword>
<name>A0A9J5X5E4_SOLCO</name>